<feature type="transmembrane region" description="Helical" evidence="15">
    <location>
        <begin position="260"/>
        <end position="282"/>
    </location>
</feature>
<comment type="subcellular location">
    <subcellularLocation>
        <location evidence="2">Cell membrane</location>
        <topology evidence="2">Multi-pass membrane protein</topology>
    </subcellularLocation>
    <subcellularLocation>
        <location evidence="1">Cell projection</location>
        <location evidence="1">Cilium</location>
    </subcellularLocation>
</comment>
<keyword evidence="7 15" id="KW-1133">Transmembrane helix</keyword>
<evidence type="ECO:0000256" key="6">
    <source>
        <dbReference type="ARBA" id="ARBA00022692"/>
    </source>
</evidence>
<feature type="transmembrane region" description="Helical" evidence="15">
    <location>
        <begin position="193"/>
        <end position="212"/>
    </location>
</feature>
<proteinExistence type="inferred from homology"/>
<feature type="transmembrane region" description="Helical" evidence="15">
    <location>
        <begin position="294"/>
        <end position="315"/>
    </location>
</feature>
<evidence type="ECO:0000313" key="17">
    <source>
        <dbReference type="EMBL" id="KAJ8962227.1"/>
    </source>
</evidence>
<keyword evidence="4" id="KW-0813">Transport</keyword>
<gene>
    <name evidence="17" type="ORF">NQ318_018199</name>
</gene>
<feature type="domain" description="Polycystin cation channel PKD1/PKD2" evidence="16">
    <location>
        <begin position="135"/>
        <end position="322"/>
    </location>
</feature>
<evidence type="ECO:0000256" key="4">
    <source>
        <dbReference type="ARBA" id="ARBA00022448"/>
    </source>
</evidence>
<keyword evidence="9" id="KW-0406">Ion transport</keyword>
<evidence type="ECO:0000256" key="12">
    <source>
        <dbReference type="ARBA" id="ARBA00023180"/>
    </source>
</evidence>
<keyword evidence="8" id="KW-0175">Coiled coil</keyword>
<evidence type="ECO:0000256" key="10">
    <source>
        <dbReference type="ARBA" id="ARBA00023136"/>
    </source>
</evidence>
<evidence type="ECO:0000256" key="2">
    <source>
        <dbReference type="ARBA" id="ARBA00004651"/>
    </source>
</evidence>
<keyword evidence="14" id="KW-0407">Ion channel</keyword>
<keyword evidence="5" id="KW-1003">Cell membrane</keyword>
<evidence type="ECO:0000256" key="3">
    <source>
        <dbReference type="ARBA" id="ARBA00007200"/>
    </source>
</evidence>
<dbReference type="Gene3D" id="1.10.287.70">
    <property type="match status" value="1"/>
</dbReference>
<feature type="transmembrane region" description="Helical" evidence="15">
    <location>
        <begin position="232"/>
        <end position="254"/>
    </location>
</feature>
<evidence type="ECO:0000256" key="8">
    <source>
        <dbReference type="ARBA" id="ARBA00023054"/>
    </source>
</evidence>
<evidence type="ECO:0000259" key="16">
    <source>
        <dbReference type="Pfam" id="PF08016"/>
    </source>
</evidence>
<sequence>MKNARRYTDPQDGDAVDRDARRSVAVKVHNETCSVHEYFRRIFLSCYDQYSEASEDKAPFGPGTGTAWTYHEASVTKSLPYWGKVATYGGGGYYADFTLQKSTTANLIKDLKDNLWITRGTRAVFVDFSVYNANENLFSVCNYVDWTIIVGLTVQTTLAVKRRIEIVPVLKSLGENSHQYGNIEYFAYIKTEANNIFVVTLFVAYVKVFKFLNFNRTMGQLNNTLRKSAMDILGFSLMFFIIYFAFAEVGYLLFGSQVEHYSSFGTAMFALLRTILGDFNYAEIEQANRILAPIYFLAYIFLVFFVLLNMFLAIINDSYADVKTEIAIAPDEMQMTEYISRGFFNMMRKMGCVSGETAEVKRELNVTMRKIRDALTKYILE</sequence>
<name>A0AAV8ZFS9_9CUCU</name>
<evidence type="ECO:0000256" key="15">
    <source>
        <dbReference type="SAM" id="Phobius"/>
    </source>
</evidence>
<dbReference type="InterPro" id="IPR051223">
    <property type="entry name" value="Polycystin"/>
</dbReference>
<protein>
    <recommendedName>
        <fullName evidence="16">Polycystin cation channel PKD1/PKD2 domain-containing protein</fullName>
    </recommendedName>
</protein>
<keyword evidence="10 15" id="KW-0472">Membrane</keyword>
<dbReference type="GO" id="GO:0050982">
    <property type="term" value="P:detection of mechanical stimulus"/>
    <property type="evidence" value="ECO:0007669"/>
    <property type="project" value="TreeGrafter"/>
</dbReference>
<dbReference type="InterPro" id="IPR013122">
    <property type="entry name" value="PKD1_2_channel"/>
</dbReference>
<keyword evidence="6 15" id="KW-0812">Transmembrane</keyword>
<evidence type="ECO:0000256" key="9">
    <source>
        <dbReference type="ARBA" id="ARBA00023065"/>
    </source>
</evidence>
<dbReference type="FunFam" id="1.10.287.70:FF:000055">
    <property type="entry name" value="Polycystic kidney disease 2-like 1"/>
    <property type="match status" value="1"/>
</dbReference>
<dbReference type="AlphaFoldDB" id="A0AAV8ZFS9"/>
<evidence type="ECO:0000256" key="5">
    <source>
        <dbReference type="ARBA" id="ARBA00022475"/>
    </source>
</evidence>
<dbReference type="GO" id="GO:0005929">
    <property type="term" value="C:cilium"/>
    <property type="evidence" value="ECO:0007669"/>
    <property type="project" value="UniProtKB-SubCell"/>
</dbReference>
<keyword evidence="12" id="KW-0325">Glycoprotein</keyword>
<evidence type="ECO:0000256" key="11">
    <source>
        <dbReference type="ARBA" id="ARBA00023157"/>
    </source>
</evidence>
<dbReference type="EMBL" id="JAPWTK010000003">
    <property type="protein sequence ID" value="KAJ8962227.1"/>
    <property type="molecule type" value="Genomic_DNA"/>
</dbReference>
<keyword evidence="13" id="KW-0966">Cell projection</keyword>
<keyword evidence="11" id="KW-1015">Disulfide bond</keyword>
<comment type="caution">
    <text evidence="17">The sequence shown here is derived from an EMBL/GenBank/DDBJ whole genome shotgun (WGS) entry which is preliminary data.</text>
</comment>
<evidence type="ECO:0000256" key="7">
    <source>
        <dbReference type="ARBA" id="ARBA00022989"/>
    </source>
</evidence>
<accession>A0AAV8ZFS9</accession>
<evidence type="ECO:0000313" key="18">
    <source>
        <dbReference type="Proteomes" id="UP001162162"/>
    </source>
</evidence>
<dbReference type="Pfam" id="PF08016">
    <property type="entry name" value="PKD_channel"/>
    <property type="match status" value="1"/>
</dbReference>
<dbReference type="SUPFAM" id="SSF81324">
    <property type="entry name" value="Voltage-gated potassium channels"/>
    <property type="match status" value="1"/>
</dbReference>
<evidence type="ECO:0000256" key="13">
    <source>
        <dbReference type="ARBA" id="ARBA00023273"/>
    </source>
</evidence>
<dbReference type="GO" id="GO:0005886">
    <property type="term" value="C:plasma membrane"/>
    <property type="evidence" value="ECO:0007669"/>
    <property type="project" value="UniProtKB-SubCell"/>
</dbReference>
<dbReference type="GO" id="GO:0005262">
    <property type="term" value="F:calcium channel activity"/>
    <property type="evidence" value="ECO:0007669"/>
    <property type="project" value="TreeGrafter"/>
</dbReference>
<dbReference type="PANTHER" id="PTHR10877:SF183">
    <property type="entry name" value="AT14535P-RELATED"/>
    <property type="match status" value="1"/>
</dbReference>
<keyword evidence="18" id="KW-1185">Reference proteome</keyword>
<organism evidence="17 18">
    <name type="scientific">Aromia moschata</name>
    <dbReference type="NCBI Taxonomy" id="1265417"/>
    <lineage>
        <taxon>Eukaryota</taxon>
        <taxon>Metazoa</taxon>
        <taxon>Ecdysozoa</taxon>
        <taxon>Arthropoda</taxon>
        <taxon>Hexapoda</taxon>
        <taxon>Insecta</taxon>
        <taxon>Pterygota</taxon>
        <taxon>Neoptera</taxon>
        <taxon>Endopterygota</taxon>
        <taxon>Coleoptera</taxon>
        <taxon>Polyphaga</taxon>
        <taxon>Cucujiformia</taxon>
        <taxon>Chrysomeloidea</taxon>
        <taxon>Cerambycidae</taxon>
        <taxon>Cerambycinae</taxon>
        <taxon>Callichromatini</taxon>
        <taxon>Aromia</taxon>
    </lineage>
</organism>
<evidence type="ECO:0000256" key="1">
    <source>
        <dbReference type="ARBA" id="ARBA00004138"/>
    </source>
</evidence>
<evidence type="ECO:0000256" key="14">
    <source>
        <dbReference type="ARBA" id="ARBA00023303"/>
    </source>
</evidence>
<reference evidence="17" key="1">
    <citation type="journal article" date="2023" name="Insect Mol. Biol.">
        <title>Genome sequencing provides insights into the evolution of gene families encoding plant cell wall-degrading enzymes in longhorned beetles.</title>
        <authorList>
            <person name="Shin N.R."/>
            <person name="Okamura Y."/>
            <person name="Kirsch R."/>
            <person name="Pauchet Y."/>
        </authorList>
    </citation>
    <scope>NUCLEOTIDE SEQUENCE</scope>
    <source>
        <strain evidence="17">AMC_N1</strain>
    </source>
</reference>
<comment type="similarity">
    <text evidence="3">Belongs to the polycystin family.</text>
</comment>
<dbReference type="PANTHER" id="PTHR10877">
    <property type="entry name" value="POLYCYSTIN FAMILY MEMBER"/>
    <property type="match status" value="1"/>
</dbReference>
<dbReference type="Proteomes" id="UP001162162">
    <property type="component" value="Unassembled WGS sequence"/>
</dbReference>